<organism evidence="1">
    <name type="scientific">marine metagenome</name>
    <dbReference type="NCBI Taxonomy" id="408172"/>
    <lineage>
        <taxon>unclassified sequences</taxon>
        <taxon>metagenomes</taxon>
        <taxon>ecological metagenomes</taxon>
    </lineage>
</organism>
<evidence type="ECO:0000313" key="1">
    <source>
        <dbReference type="EMBL" id="SVD44769.1"/>
    </source>
</evidence>
<dbReference type="AlphaFoldDB" id="A0A382VE42"/>
<accession>A0A382VE42</accession>
<dbReference type="InterPro" id="IPR011008">
    <property type="entry name" value="Dimeric_a/b-barrel"/>
</dbReference>
<evidence type="ECO:0008006" key="2">
    <source>
        <dbReference type="Google" id="ProtNLM"/>
    </source>
</evidence>
<gene>
    <name evidence="1" type="ORF">METZ01_LOCUS397623</name>
</gene>
<feature type="non-terminal residue" evidence="1">
    <location>
        <position position="99"/>
    </location>
</feature>
<sequence>MPIESSYLFLASMNVEPGHEAEFNDVYDTEHVPMLSEVPGVISIVRFQRRELTMMLGGQLQTVAIKDEPRYTALYELESPEVLVTDAWANAVERGRWPT</sequence>
<proteinExistence type="predicted"/>
<protein>
    <recommendedName>
        <fullName evidence="2">EthD domain-containing protein</fullName>
    </recommendedName>
</protein>
<reference evidence="1" key="1">
    <citation type="submission" date="2018-05" db="EMBL/GenBank/DDBJ databases">
        <authorList>
            <person name="Lanie J.A."/>
            <person name="Ng W.-L."/>
            <person name="Kazmierczak K.M."/>
            <person name="Andrzejewski T.M."/>
            <person name="Davidsen T.M."/>
            <person name="Wayne K.J."/>
            <person name="Tettelin H."/>
            <person name="Glass J.I."/>
            <person name="Rusch D."/>
            <person name="Podicherti R."/>
            <person name="Tsui H.-C.T."/>
            <person name="Winkler M.E."/>
        </authorList>
    </citation>
    <scope>NUCLEOTIDE SEQUENCE</scope>
</reference>
<dbReference type="SUPFAM" id="SSF54909">
    <property type="entry name" value="Dimeric alpha+beta barrel"/>
    <property type="match status" value="1"/>
</dbReference>
<name>A0A382VE42_9ZZZZ</name>
<dbReference type="EMBL" id="UINC01151261">
    <property type="protein sequence ID" value="SVD44769.1"/>
    <property type="molecule type" value="Genomic_DNA"/>
</dbReference>